<evidence type="ECO:0000313" key="1">
    <source>
        <dbReference type="EMBL" id="GFT15827.1"/>
    </source>
</evidence>
<name>A0A8X6NIE3_NEPPI</name>
<accession>A0A8X6NIE3</accession>
<proteinExistence type="predicted"/>
<organism evidence="1 2">
    <name type="scientific">Nephila pilipes</name>
    <name type="common">Giant wood spider</name>
    <name type="synonym">Nephila maculata</name>
    <dbReference type="NCBI Taxonomy" id="299642"/>
    <lineage>
        <taxon>Eukaryota</taxon>
        <taxon>Metazoa</taxon>
        <taxon>Ecdysozoa</taxon>
        <taxon>Arthropoda</taxon>
        <taxon>Chelicerata</taxon>
        <taxon>Arachnida</taxon>
        <taxon>Araneae</taxon>
        <taxon>Araneomorphae</taxon>
        <taxon>Entelegynae</taxon>
        <taxon>Araneoidea</taxon>
        <taxon>Nephilidae</taxon>
        <taxon>Nephila</taxon>
    </lineage>
</organism>
<sequence length="64" mass="7244">ARAATRVLREAKPPIFIFADFAMPIALRLPLSPDFRFSRSRGADCRCRRCCLMPQPRHADVTVA</sequence>
<comment type="caution">
    <text evidence="1">The sequence shown here is derived from an EMBL/GenBank/DDBJ whole genome shotgun (WGS) entry which is preliminary data.</text>
</comment>
<reference evidence="1" key="1">
    <citation type="submission" date="2020-08" db="EMBL/GenBank/DDBJ databases">
        <title>Multicomponent nature underlies the extraordinary mechanical properties of spider dragline silk.</title>
        <authorList>
            <person name="Kono N."/>
            <person name="Nakamura H."/>
            <person name="Mori M."/>
            <person name="Yoshida Y."/>
            <person name="Ohtoshi R."/>
            <person name="Malay A.D."/>
            <person name="Moran D.A.P."/>
            <person name="Tomita M."/>
            <person name="Numata K."/>
            <person name="Arakawa K."/>
        </authorList>
    </citation>
    <scope>NUCLEOTIDE SEQUENCE</scope>
</reference>
<dbReference type="AlphaFoldDB" id="A0A8X6NIE3"/>
<dbReference type="Proteomes" id="UP000887013">
    <property type="component" value="Unassembled WGS sequence"/>
</dbReference>
<gene>
    <name evidence="1" type="ORF">NPIL_481331</name>
</gene>
<dbReference type="EMBL" id="BMAW01009825">
    <property type="protein sequence ID" value="GFT15827.1"/>
    <property type="molecule type" value="Genomic_DNA"/>
</dbReference>
<feature type="non-terminal residue" evidence="1">
    <location>
        <position position="1"/>
    </location>
</feature>
<keyword evidence="2" id="KW-1185">Reference proteome</keyword>
<evidence type="ECO:0000313" key="2">
    <source>
        <dbReference type="Proteomes" id="UP000887013"/>
    </source>
</evidence>
<protein>
    <submittedName>
        <fullName evidence="1">Uncharacterized protein</fullName>
    </submittedName>
</protein>